<evidence type="ECO:0000256" key="1">
    <source>
        <dbReference type="ARBA" id="ARBA00006484"/>
    </source>
</evidence>
<evidence type="ECO:0000256" key="2">
    <source>
        <dbReference type="ARBA" id="ARBA00011738"/>
    </source>
</evidence>
<keyword evidence="4" id="KW-0560">Oxidoreductase</keyword>
<dbReference type="GO" id="GO:0005737">
    <property type="term" value="C:cytoplasm"/>
    <property type="evidence" value="ECO:0007669"/>
    <property type="project" value="TreeGrafter"/>
</dbReference>
<dbReference type="Gene3D" id="3.40.50.720">
    <property type="entry name" value="NAD(P)-binding Rossmann-like Domain"/>
    <property type="match status" value="1"/>
</dbReference>
<protein>
    <submittedName>
        <fullName evidence="5">Uncharacterized protein</fullName>
    </submittedName>
</protein>
<dbReference type="GO" id="GO:0004155">
    <property type="term" value="F:6,7-dihydropteridine reductase activity"/>
    <property type="evidence" value="ECO:0007669"/>
    <property type="project" value="TreeGrafter"/>
</dbReference>
<dbReference type="AlphaFoldDB" id="A0AAD5TQH0"/>
<sequence>MTAHALVYGGAGALGRAVVGHFRKSQWTVTSVDFAENADATHNVIINPDTASNLEKCGQDVEARVAAALKGSSSSSANLGAVVNAAGGWVGGGLADPALYKNVTLSLSQSVNSSVISARLAALHLKE</sequence>
<proteinExistence type="inferred from homology"/>
<comment type="caution">
    <text evidence="5">The sequence shown here is derived from an EMBL/GenBank/DDBJ whole genome shotgun (WGS) entry which is preliminary data.</text>
</comment>
<accession>A0AAD5TQH0</accession>
<evidence type="ECO:0000256" key="4">
    <source>
        <dbReference type="ARBA" id="ARBA00023002"/>
    </source>
</evidence>
<dbReference type="GO" id="GO:0070404">
    <property type="term" value="F:NADH binding"/>
    <property type="evidence" value="ECO:0007669"/>
    <property type="project" value="TreeGrafter"/>
</dbReference>
<comment type="similarity">
    <text evidence="1">Belongs to the short-chain dehydrogenases/reductases (SDR) family.</text>
</comment>
<reference evidence="5" key="1">
    <citation type="submission" date="2020-05" db="EMBL/GenBank/DDBJ databases">
        <title>Phylogenomic resolution of chytrid fungi.</title>
        <authorList>
            <person name="Stajich J.E."/>
            <person name="Amses K."/>
            <person name="Simmons R."/>
            <person name="Seto K."/>
            <person name="Myers J."/>
            <person name="Bonds A."/>
            <person name="Quandt C.A."/>
            <person name="Barry K."/>
            <person name="Liu P."/>
            <person name="Grigoriev I."/>
            <person name="Longcore J.E."/>
            <person name="James T.Y."/>
        </authorList>
    </citation>
    <scope>NUCLEOTIDE SEQUENCE</scope>
    <source>
        <strain evidence="5">JEL0379</strain>
    </source>
</reference>
<name>A0AAD5TQH0_9FUNG</name>
<organism evidence="5 6">
    <name type="scientific">Geranomyces variabilis</name>
    <dbReference type="NCBI Taxonomy" id="109894"/>
    <lineage>
        <taxon>Eukaryota</taxon>
        <taxon>Fungi</taxon>
        <taxon>Fungi incertae sedis</taxon>
        <taxon>Chytridiomycota</taxon>
        <taxon>Chytridiomycota incertae sedis</taxon>
        <taxon>Chytridiomycetes</taxon>
        <taxon>Spizellomycetales</taxon>
        <taxon>Powellomycetaceae</taxon>
        <taxon>Geranomyces</taxon>
    </lineage>
</organism>
<dbReference type="InterPro" id="IPR036291">
    <property type="entry name" value="NAD(P)-bd_dom_sf"/>
</dbReference>
<evidence type="ECO:0000313" key="6">
    <source>
        <dbReference type="Proteomes" id="UP001212152"/>
    </source>
</evidence>
<dbReference type="PANTHER" id="PTHR15104:SF0">
    <property type="entry name" value="DIHYDROPTERIDINE REDUCTASE"/>
    <property type="match status" value="1"/>
</dbReference>
<keyword evidence="6" id="KW-1185">Reference proteome</keyword>
<comment type="subunit">
    <text evidence="2">Homodimer.</text>
</comment>
<evidence type="ECO:0000256" key="3">
    <source>
        <dbReference type="ARBA" id="ARBA00022857"/>
    </source>
</evidence>
<dbReference type="PANTHER" id="PTHR15104">
    <property type="entry name" value="DIHYDROPTERIDINE REDUCTASE"/>
    <property type="match status" value="1"/>
</dbReference>
<evidence type="ECO:0000313" key="5">
    <source>
        <dbReference type="EMBL" id="KAJ3181781.1"/>
    </source>
</evidence>
<dbReference type="SUPFAM" id="SSF51735">
    <property type="entry name" value="NAD(P)-binding Rossmann-fold domains"/>
    <property type="match status" value="1"/>
</dbReference>
<dbReference type="Proteomes" id="UP001212152">
    <property type="component" value="Unassembled WGS sequence"/>
</dbReference>
<keyword evidence="3" id="KW-0521">NADP</keyword>
<gene>
    <name evidence="5" type="ORF">HDU87_000799</name>
</gene>
<dbReference type="EMBL" id="JADGJQ010000011">
    <property type="protein sequence ID" value="KAJ3181781.1"/>
    <property type="molecule type" value="Genomic_DNA"/>
</dbReference>
<dbReference type="GO" id="GO:0006559">
    <property type="term" value="P:L-phenylalanine catabolic process"/>
    <property type="evidence" value="ECO:0007669"/>
    <property type="project" value="TreeGrafter"/>
</dbReference>
<dbReference type="GO" id="GO:0006729">
    <property type="term" value="P:tetrahydrobiopterin biosynthetic process"/>
    <property type="evidence" value="ECO:0007669"/>
    <property type="project" value="TreeGrafter"/>
</dbReference>
<dbReference type="GO" id="GO:0070402">
    <property type="term" value="F:NADPH binding"/>
    <property type="evidence" value="ECO:0007669"/>
    <property type="project" value="TreeGrafter"/>
</dbReference>